<dbReference type="STRING" id="1458461.BN1012_Phect2773"/>
<dbReference type="OrthoDB" id="8430112at2"/>
<proteinExistence type="predicted"/>
<evidence type="ECO:0000256" key="1">
    <source>
        <dbReference type="SAM" id="SignalP"/>
    </source>
</evidence>
<gene>
    <name evidence="2" type="ORF">BN1012_Phect2773</name>
</gene>
<dbReference type="KEGG" id="pect:BN1012_Phect2773"/>
<dbReference type="Proteomes" id="UP000032160">
    <property type="component" value="Chromosome I"/>
</dbReference>
<protein>
    <submittedName>
        <fullName evidence="2">Uncharacterized protein</fullName>
    </submittedName>
</protein>
<dbReference type="RefSeq" id="WP_052534680.1">
    <property type="nucleotide sequence ID" value="NZ_HG966617.1"/>
</dbReference>
<accession>X5MP62</accession>
<evidence type="ECO:0000313" key="3">
    <source>
        <dbReference type="Proteomes" id="UP000032160"/>
    </source>
</evidence>
<dbReference type="AlphaFoldDB" id="X5MP62"/>
<sequence>MPDFLALNKAPFSTFKALARTTVVAAGAFAFTASFVGAAQAARSSQWVITKDHWSESDERGFSEFITALGEADCFTMNDCLKSPANPYRATDPYVKWWADCADMPYMLRAYYAWKNGLPFSHQTAMRSGDGPGSDIRYSLDGNQVVARRDAKTGINAVNFIRYIGAVSTGMYRHHAAAEATPYFTDHYSPDINRDTIRPGTVVYDVNGHVTMVYKVTEDGRVLTLAAHPDQSLSRSYFGRNFLRTQAKLGTGFKNWRPIQLEGYKRAANGVLYGGRVTGAANIELADFSLEQYAGTEVLNFTKWYEPSFVVKGQNLNYYEWVRASLSVGDLKYRPVRELRAMMTSLCQDIAARKHAVDIAIKTGIHRYNQPRQLPDNIYGTEGIWESYSTPSRDARLKTSFKETYDLVQQLLDMHASGDPKLSYEGTDLAADLMAAFYEESHACEVTYRKSNAQQVRLNLEDVMQRLWDMSFDPYHCVERRWGATDPQELASCKDGAVKTAWYKAEQHLRFQIDRTYDVDMSHDLASLQAPGKGLYSGRGVESPPDVNIPALLSRNLKTKVEAHNAVPSQIPVGQPSL</sequence>
<dbReference type="HOGENOM" id="CLU_491497_0_0_5"/>
<feature type="signal peptide" evidence="1">
    <location>
        <begin position="1"/>
        <end position="41"/>
    </location>
</feature>
<reference evidence="2 3" key="1">
    <citation type="journal article" date="2014" name="Front. Genet.">
        <title>Genome and metabolic network of "Candidatus Phaeomarinobacter ectocarpi" Ec32, a new candidate genus of Alphaproteobacteria frequently associated with brown algae.</title>
        <authorList>
            <person name="Dittami S.M."/>
            <person name="Barbeyron T."/>
            <person name="Boyen C."/>
            <person name="Cambefort J."/>
            <person name="Collet G."/>
            <person name="Delage L."/>
            <person name="Gobet A."/>
            <person name="Groisillier A."/>
            <person name="Leblanc C."/>
            <person name="Michel G."/>
            <person name="Scornet D."/>
            <person name="Siegel A."/>
            <person name="Tapia J.E."/>
            <person name="Tonon T."/>
        </authorList>
    </citation>
    <scope>NUCLEOTIDE SEQUENCE [LARGE SCALE GENOMIC DNA]</scope>
    <source>
        <strain evidence="2 3">Ec32</strain>
    </source>
</reference>
<keyword evidence="1" id="KW-0732">Signal</keyword>
<evidence type="ECO:0000313" key="2">
    <source>
        <dbReference type="EMBL" id="CDO60986.1"/>
    </source>
</evidence>
<organism evidence="2 3">
    <name type="scientific">Candidatus Phaeomarinibacter ectocarpi</name>
    <dbReference type="NCBI Taxonomy" id="1458461"/>
    <lineage>
        <taxon>Bacteria</taxon>
        <taxon>Pseudomonadati</taxon>
        <taxon>Pseudomonadota</taxon>
        <taxon>Alphaproteobacteria</taxon>
        <taxon>Hyphomicrobiales</taxon>
        <taxon>Parvibaculaceae</taxon>
        <taxon>Candidatus Phaeomarinibacter</taxon>
    </lineage>
</organism>
<dbReference type="EMBL" id="HG966617">
    <property type="protein sequence ID" value="CDO60986.1"/>
    <property type="molecule type" value="Genomic_DNA"/>
</dbReference>
<keyword evidence="3" id="KW-1185">Reference proteome</keyword>
<name>X5MP62_9HYPH</name>
<feature type="chain" id="PRO_5004959033" evidence="1">
    <location>
        <begin position="42"/>
        <end position="578"/>
    </location>
</feature>
<dbReference type="PATRIC" id="fig|1458461.3.peg.2779"/>